<protein>
    <submittedName>
        <fullName evidence="4">FtsK/SpoIIIE family protein</fullName>
    </submittedName>
</protein>
<feature type="compositionally biased region" description="Basic and acidic residues" evidence="2">
    <location>
        <begin position="128"/>
        <end position="173"/>
    </location>
</feature>
<evidence type="ECO:0000313" key="5">
    <source>
        <dbReference type="Proteomes" id="UP000198217"/>
    </source>
</evidence>
<dbReference type="PROSITE" id="PS50901">
    <property type="entry name" value="FTSK"/>
    <property type="match status" value="1"/>
</dbReference>
<dbReference type="EMBL" id="LT607750">
    <property type="protein sequence ID" value="SCG42313.1"/>
    <property type="molecule type" value="Genomic_DNA"/>
</dbReference>
<keyword evidence="1" id="KW-0547">Nucleotide-binding</keyword>
<gene>
    <name evidence="4" type="ORF">GA0070609_1155</name>
</gene>
<dbReference type="InterPro" id="IPR002543">
    <property type="entry name" value="FtsK_dom"/>
</dbReference>
<evidence type="ECO:0000256" key="2">
    <source>
        <dbReference type="SAM" id="MobiDB-lite"/>
    </source>
</evidence>
<sequence>MGGLASAYGQAVAAHRTARGHLDAARRALDPADQPIAPADLVARLARLGDALATPTPLPGTPPCVRIGSAATPDGDFPALVPLGAGHHLVLDTDAGDPRVAGLLRAVLLRLLAAAPPGGVRVAVLDPAGRDRPEPGRAGRDRPEPGPDGRDRPGPGPDGRDHAGPGPDGHDAAGADPAWTGFAGPLRPLVDLGVLMPSATGAAEVDALLDTVQRHAGAVDPGRELLVVVAASVGGTAAARLAALTERGPAAAVCVLAAGWPATEPPPGSATQVRLAERYAHVGDPPGVPFSADGSGLAAPVLLDGDPPAAEVAALAKRLSAPGNGVRVAALAERLSAPGNGVEVAALLPERRWTGSAAGGLRTVIGRAGPEPVAAALDRATPHWLVDGSAGRASFLLTVVHGLVARYAPAELQLHLLDVTGRAGFADLVPTAGDPSWLPHARTVGIGPDREYGVAVLRDLRRELRRRVAARKRHGVAAAADQPRIVAVVDGFEALLAGDDTLAREATDLLVELVRAGGPVGMHLVLAGPNPPGALPGRVVAALGRFALRVALPRDAVDDPPAGSALLSAPPGATRAVAGRPATGPVRLPDAQAAAGELVRLRRELWQARPAGSRPPSFFAGDATVRVEEDATFAGLRPGGRRPLALVGRTVDVDGTSALFIMDAAPGRHLAVVGASATGAAVLRAATLSLARQHAPGDARFLLAPLTGATDSAAEDTAATLAAAGHPVVRLDAVGLRAHIAALFPGATSSPPAGPGCGPAGGFAASAPAGRTYLVVFGADAAHQVLATADPETGRTGHDDLRALLRHGPGHGAHLLGWWRGIGPLARDLGDTREPEDLACLVALDVPGDELGTCLGLPDLWSPRPGRALLVDRHDQRTRLIVPFTGRELDREG</sequence>
<evidence type="ECO:0000256" key="1">
    <source>
        <dbReference type="PROSITE-ProRule" id="PRU00289"/>
    </source>
</evidence>
<comment type="caution">
    <text evidence="1">Lacks conserved residue(s) required for the propagation of feature annotation.</text>
</comment>
<dbReference type="Gene3D" id="3.40.50.300">
    <property type="entry name" value="P-loop containing nucleotide triphosphate hydrolases"/>
    <property type="match status" value="1"/>
</dbReference>
<dbReference type="GO" id="GO:0003677">
    <property type="term" value="F:DNA binding"/>
    <property type="evidence" value="ECO:0007669"/>
    <property type="project" value="InterPro"/>
</dbReference>
<evidence type="ECO:0000259" key="3">
    <source>
        <dbReference type="PROSITE" id="PS50901"/>
    </source>
</evidence>
<feature type="domain" description="FtsK" evidence="3">
    <location>
        <begin position="370"/>
        <end position="561"/>
    </location>
</feature>
<feature type="region of interest" description="Disordered" evidence="2">
    <location>
        <begin position="565"/>
        <end position="584"/>
    </location>
</feature>
<proteinExistence type="predicted"/>
<name>A0A1C5H8P5_9ACTN</name>
<dbReference type="GO" id="GO:0005524">
    <property type="term" value="F:ATP binding"/>
    <property type="evidence" value="ECO:0007669"/>
    <property type="project" value="UniProtKB-UniRule"/>
</dbReference>
<dbReference type="Proteomes" id="UP000198217">
    <property type="component" value="Chromosome I"/>
</dbReference>
<feature type="region of interest" description="Disordered" evidence="2">
    <location>
        <begin position="122"/>
        <end position="179"/>
    </location>
</feature>
<dbReference type="AlphaFoldDB" id="A0A1C5H8P5"/>
<dbReference type="InterPro" id="IPR027417">
    <property type="entry name" value="P-loop_NTPase"/>
</dbReference>
<keyword evidence="1" id="KW-0067">ATP-binding</keyword>
<dbReference type="RefSeq" id="WP_088992823.1">
    <property type="nucleotide sequence ID" value="NZ_LT607750.1"/>
</dbReference>
<evidence type="ECO:0000313" key="4">
    <source>
        <dbReference type="EMBL" id="SCG42313.1"/>
    </source>
</evidence>
<reference evidence="4 5" key="1">
    <citation type="submission" date="2016-06" db="EMBL/GenBank/DDBJ databases">
        <authorList>
            <person name="Kjaerup R.B."/>
            <person name="Dalgaard T.S."/>
            <person name="Juul-Madsen H.R."/>
        </authorList>
    </citation>
    <scope>NUCLEOTIDE SEQUENCE [LARGE SCALE GENOMIC DNA]</scope>
    <source>
        <strain evidence="4 5">DSM 43904</strain>
    </source>
</reference>
<keyword evidence="5" id="KW-1185">Reference proteome</keyword>
<accession>A0A1C5H8P5</accession>
<organism evidence="4 5">
    <name type="scientific">Micromonospora echinaurantiaca</name>
    <dbReference type="NCBI Taxonomy" id="47857"/>
    <lineage>
        <taxon>Bacteria</taxon>
        <taxon>Bacillati</taxon>
        <taxon>Actinomycetota</taxon>
        <taxon>Actinomycetes</taxon>
        <taxon>Micromonosporales</taxon>
        <taxon>Micromonosporaceae</taxon>
        <taxon>Micromonospora</taxon>
    </lineage>
</organism>